<dbReference type="GO" id="GO:0015275">
    <property type="term" value="F:stretch-activated, monoatomic cation-selective, calcium channel activity"/>
    <property type="evidence" value="ECO:0007669"/>
    <property type="project" value="TreeGrafter"/>
</dbReference>
<comment type="subcellular location">
    <subcellularLocation>
        <location evidence="1">Membrane</location>
        <topology evidence="1">Multi-pass membrane protein</topology>
    </subcellularLocation>
</comment>
<evidence type="ECO:0000313" key="8">
    <source>
        <dbReference type="EMBL" id="KAK0171853.1"/>
    </source>
</evidence>
<comment type="similarity">
    <text evidence="6">Belongs to the NALF family.</text>
</comment>
<keyword evidence="3" id="KW-1133">Transmembrane helix</keyword>
<evidence type="ECO:0000256" key="1">
    <source>
        <dbReference type="ARBA" id="ARBA00004141"/>
    </source>
</evidence>
<dbReference type="InterPro" id="IPR055288">
    <property type="entry name" value="NALCN_aux_factor_1/2"/>
</dbReference>
<dbReference type="GO" id="GO:0005886">
    <property type="term" value="C:plasma membrane"/>
    <property type="evidence" value="ECO:0007669"/>
    <property type="project" value="TreeGrafter"/>
</dbReference>
<evidence type="ECO:0000256" key="7">
    <source>
        <dbReference type="SAM" id="MobiDB-lite"/>
    </source>
</evidence>
<evidence type="ECO:0000256" key="6">
    <source>
        <dbReference type="ARBA" id="ARBA00029445"/>
    </source>
</evidence>
<evidence type="ECO:0000256" key="2">
    <source>
        <dbReference type="ARBA" id="ARBA00022692"/>
    </source>
</evidence>
<dbReference type="PANTHER" id="PTHR15819:SF11">
    <property type="entry name" value="MID1, ISOFORM A"/>
    <property type="match status" value="1"/>
</dbReference>
<keyword evidence="9" id="KW-1185">Reference proteome</keyword>
<sequence>MNTKVFDVITMLSRSWLQVFQLYLNMAMIKRIYREWEAYRKWVCSSLVPYFAHEGPSTLTTTSSIVDTRLRPCRSFCQSVEQRCPYLLPGDRAPAYPTQYAGEPTFLCRDPNIPETGEQAKRSLHGNEEEECCFRVCSEDEPGLGVCANCTDRMPHGQRIGENPRTAPHHCDINTVPIQSVSSSDQQNTLDGSTETLSPAPPSTTSASSFCGSGGVGSMSSSSSKTSTAPAPVSLLCLLSIWTAIISLCTGQMIFPWSPAINTNFSLRRECTKTNIKMTTRRRQLLLSLSSSSSSLSSTSKLSSTLLITTTATTTTTAATATAAWSTLLLPSSLVLCKCSLTLVTTLKWAIRQLMRLLFVGWYKWWWRARKYINRSCGRILKWYWSKTRTKKEFRIGNDNGRYYSRVRWRCYCTTQWKSGRKRRKAQSANGDGGGGDVDGKERMARRRRRRFWLSPWKWKGPS</sequence>
<dbReference type="PANTHER" id="PTHR15819">
    <property type="entry name" value="TRANSMEMBRANE PROTEIN FAM155"/>
    <property type="match status" value="1"/>
</dbReference>
<evidence type="ECO:0000256" key="3">
    <source>
        <dbReference type="ARBA" id="ARBA00022989"/>
    </source>
</evidence>
<protein>
    <submittedName>
        <fullName evidence="8">Uncharacterized protein</fullName>
    </submittedName>
</protein>
<comment type="caution">
    <text evidence="8">The sequence shown here is derived from an EMBL/GenBank/DDBJ whole genome shotgun (WGS) entry which is preliminary data.</text>
</comment>
<proteinExistence type="inferred from homology"/>
<dbReference type="GO" id="GO:0098703">
    <property type="term" value="P:calcium ion import across plasma membrane"/>
    <property type="evidence" value="ECO:0007669"/>
    <property type="project" value="TreeGrafter"/>
</dbReference>
<reference evidence="8" key="2">
    <citation type="submission" date="2023-03" db="EMBL/GenBank/DDBJ databases">
        <authorList>
            <person name="Inwood S.N."/>
            <person name="Skelly J.G."/>
            <person name="Guhlin J."/>
            <person name="Harrop T.W.R."/>
            <person name="Goldson S.G."/>
            <person name="Dearden P.K."/>
        </authorList>
    </citation>
    <scope>NUCLEOTIDE SEQUENCE</scope>
    <source>
        <strain evidence="8">Irish</strain>
        <tissue evidence="8">Whole body</tissue>
    </source>
</reference>
<evidence type="ECO:0000256" key="4">
    <source>
        <dbReference type="ARBA" id="ARBA00023136"/>
    </source>
</evidence>
<keyword evidence="2" id="KW-0812">Transmembrane</keyword>
<accession>A0AA39FLW0</accession>
<dbReference type="Proteomes" id="UP001168990">
    <property type="component" value="Unassembled WGS sequence"/>
</dbReference>
<gene>
    <name evidence="8" type="ORF">PV328_005249</name>
</gene>
<reference evidence="8" key="1">
    <citation type="journal article" date="2023" name="bioRxiv">
        <title>Scaffold-level genome assemblies of two parasitoid biocontrol wasps reveal the parthenogenesis mechanism and an associated novel virus.</title>
        <authorList>
            <person name="Inwood S."/>
            <person name="Skelly J."/>
            <person name="Guhlin J."/>
            <person name="Harrop T."/>
            <person name="Goldson S."/>
            <person name="Dearden P."/>
        </authorList>
    </citation>
    <scope>NUCLEOTIDE SEQUENCE</scope>
    <source>
        <strain evidence="8">Irish</strain>
        <tissue evidence="8">Whole body</tissue>
    </source>
</reference>
<feature type="compositionally biased region" description="Low complexity" evidence="7">
    <location>
        <begin position="193"/>
        <end position="211"/>
    </location>
</feature>
<feature type="region of interest" description="Disordered" evidence="7">
    <location>
        <begin position="423"/>
        <end position="444"/>
    </location>
</feature>
<dbReference type="AlphaFoldDB" id="A0AA39FLW0"/>
<evidence type="ECO:0000256" key="5">
    <source>
        <dbReference type="ARBA" id="ARBA00023180"/>
    </source>
</evidence>
<keyword evidence="5" id="KW-0325">Glycoprotein</keyword>
<name>A0AA39FLW0_9HYME</name>
<feature type="compositionally biased region" description="Polar residues" evidence="7">
    <location>
        <begin position="182"/>
        <end position="192"/>
    </location>
</feature>
<organism evidence="8 9">
    <name type="scientific">Microctonus aethiopoides</name>
    <dbReference type="NCBI Taxonomy" id="144406"/>
    <lineage>
        <taxon>Eukaryota</taxon>
        <taxon>Metazoa</taxon>
        <taxon>Ecdysozoa</taxon>
        <taxon>Arthropoda</taxon>
        <taxon>Hexapoda</taxon>
        <taxon>Insecta</taxon>
        <taxon>Pterygota</taxon>
        <taxon>Neoptera</taxon>
        <taxon>Endopterygota</taxon>
        <taxon>Hymenoptera</taxon>
        <taxon>Apocrita</taxon>
        <taxon>Ichneumonoidea</taxon>
        <taxon>Braconidae</taxon>
        <taxon>Euphorinae</taxon>
        <taxon>Microctonus</taxon>
    </lineage>
</organism>
<dbReference type="EMBL" id="JAQQBS010000002">
    <property type="protein sequence ID" value="KAK0171853.1"/>
    <property type="molecule type" value="Genomic_DNA"/>
</dbReference>
<keyword evidence="4" id="KW-0472">Membrane</keyword>
<evidence type="ECO:0000313" key="9">
    <source>
        <dbReference type="Proteomes" id="UP001168990"/>
    </source>
</evidence>
<feature type="region of interest" description="Disordered" evidence="7">
    <location>
        <begin position="182"/>
        <end position="211"/>
    </location>
</feature>